<name>A0A5Q2RNY9_9ACTN</name>
<dbReference type="NCBIfam" id="NF001813">
    <property type="entry name" value="PRK00549.1"/>
    <property type="match status" value="1"/>
</dbReference>
<dbReference type="AlphaFoldDB" id="A0A5Q2RNY9"/>
<organism evidence="3 4">
    <name type="scientific">Actinomarinicola tropica</name>
    <dbReference type="NCBI Taxonomy" id="2789776"/>
    <lineage>
        <taxon>Bacteria</taxon>
        <taxon>Bacillati</taxon>
        <taxon>Actinomycetota</taxon>
        <taxon>Acidimicrobiia</taxon>
        <taxon>Acidimicrobiales</taxon>
        <taxon>Iamiaceae</taxon>
        <taxon>Actinomarinicola</taxon>
    </lineage>
</organism>
<dbReference type="InterPro" id="IPR050101">
    <property type="entry name" value="CinA"/>
</dbReference>
<dbReference type="InterPro" id="IPR008135">
    <property type="entry name" value="Competence-induced_CinA"/>
</dbReference>
<evidence type="ECO:0000256" key="1">
    <source>
        <dbReference type="HAMAP-Rule" id="MF_00226"/>
    </source>
</evidence>
<protein>
    <recommendedName>
        <fullName evidence="1">CinA-like protein</fullName>
    </recommendedName>
</protein>
<dbReference type="HAMAP" id="MF_00226_B">
    <property type="entry name" value="CinA_B"/>
    <property type="match status" value="1"/>
</dbReference>
<reference evidence="3 4" key="1">
    <citation type="submission" date="2019-11" db="EMBL/GenBank/DDBJ databases">
        <authorList>
            <person name="He Y."/>
        </authorList>
    </citation>
    <scope>NUCLEOTIDE SEQUENCE [LARGE SCALE GENOMIC DNA]</scope>
    <source>
        <strain evidence="3 4">SCSIO 58843</strain>
    </source>
</reference>
<sequence length="418" mass="44015">MRCEVVAVGTELLLGQIVDTNSSWIGEQLALAGIDSHFQTKVGDNRDRIASSLRQALERSDAVVVCGGLGPTQDDITRDVIAEVMGVELLHDEAIEARIRAMFGSRGRAMSANNLRQAQVPAGATTIPQMPGTAPGLVCPMPPGHAHEGKVIYAVPGVPAEMREMVAGTVVPDLQRRAGVTSVIASRTLRTWGQSESGLAEMLHDEIERLDREPGATIAFLASGIEGIKVRLTAKAATAAEAEEVIAAEEAVVRSIIGDIVFGVDDETMEHAVVSLLAEQGLTLAVAESVTGGLIGSRITNVPGASKVFRGGVVAYASDVKFSVLGVPEGPVVTEECARAMADGVRKVLGADVGLGVTGVAGPDAQEDLPPGTVFFGLAIGDRVESRPVRMPGDRERIRAFSTIGLLNWLRRRLLDLE</sequence>
<dbReference type="Pfam" id="PF02464">
    <property type="entry name" value="CinA"/>
    <property type="match status" value="1"/>
</dbReference>
<dbReference type="NCBIfam" id="TIGR00199">
    <property type="entry name" value="PncC_domain"/>
    <property type="match status" value="1"/>
</dbReference>
<dbReference type="KEGG" id="atq:GH723_07205"/>
<dbReference type="PANTHER" id="PTHR13939:SF0">
    <property type="entry name" value="NMN AMIDOHYDROLASE-LIKE PROTEIN YFAY"/>
    <property type="match status" value="1"/>
</dbReference>
<dbReference type="InterPro" id="IPR041424">
    <property type="entry name" value="CinA_KH"/>
</dbReference>
<evidence type="ECO:0000259" key="2">
    <source>
        <dbReference type="SMART" id="SM00852"/>
    </source>
</evidence>
<dbReference type="InterPro" id="IPR008136">
    <property type="entry name" value="CinA_C"/>
</dbReference>
<dbReference type="SUPFAM" id="SSF53218">
    <property type="entry name" value="Molybdenum cofactor biosynthesis proteins"/>
    <property type="match status" value="1"/>
</dbReference>
<dbReference type="SMART" id="SM00852">
    <property type="entry name" value="MoCF_biosynth"/>
    <property type="match status" value="1"/>
</dbReference>
<dbReference type="Gene3D" id="3.30.70.2860">
    <property type="match status" value="1"/>
</dbReference>
<dbReference type="Gene3D" id="3.40.980.10">
    <property type="entry name" value="MoaB/Mog-like domain"/>
    <property type="match status" value="1"/>
</dbReference>
<accession>A0A5Q2RNY9</accession>
<dbReference type="EMBL" id="CP045851">
    <property type="protein sequence ID" value="QGG94915.1"/>
    <property type="molecule type" value="Genomic_DNA"/>
</dbReference>
<dbReference type="Pfam" id="PF00994">
    <property type="entry name" value="MoCF_biosynth"/>
    <property type="match status" value="1"/>
</dbReference>
<dbReference type="RefSeq" id="WP_153759023.1">
    <property type="nucleotide sequence ID" value="NZ_CP045851.1"/>
</dbReference>
<dbReference type="PANTHER" id="PTHR13939">
    <property type="entry name" value="NICOTINAMIDE-NUCLEOTIDE AMIDOHYDROLASE PNCC"/>
    <property type="match status" value="1"/>
</dbReference>
<keyword evidence="4" id="KW-1185">Reference proteome</keyword>
<dbReference type="PIRSF" id="PIRSF006728">
    <property type="entry name" value="CinA"/>
    <property type="match status" value="1"/>
</dbReference>
<evidence type="ECO:0000313" key="3">
    <source>
        <dbReference type="EMBL" id="QGG94915.1"/>
    </source>
</evidence>
<dbReference type="InterPro" id="IPR001453">
    <property type="entry name" value="MoaB/Mog_dom"/>
</dbReference>
<dbReference type="NCBIfam" id="TIGR00177">
    <property type="entry name" value="molyb_syn"/>
    <property type="match status" value="1"/>
</dbReference>
<dbReference type="CDD" id="cd00885">
    <property type="entry name" value="cinA"/>
    <property type="match status" value="1"/>
</dbReference>
<dbReference type="Pfam" id="PF18146">
    <property type="entry name" value="CinA_KH"/>
    <property type="match status" value="1"/>
</dbReference>
<dbReference type="InterPro" id="IPR036425">
    <property type="entry name" value="MoaB/Mog-like_dom_sf"/>
</dbReference>
<dbReference type="Proteomes" id="UP000334019">
    <property type="component" value="Chromosome"/>
</dbReference>
<dbReference type="SUPFAM" id="SSF142433">
    <property type="entry name" value="CinA-like"/>
    <property type="match status" value="1"/>
</dbReference>
<dbReference type="NCBIfam" id="TIGR00200">
    <property type="entry name" value="cinA_nterm"/>
    <property type="match status" value="1"/>
</dbReference>
<evidence type="ECO:0000313" key="4">
    <source>
        <dbReference type="Proteomes" id="UP000334019"/>
    </source>
</evidence>
<gene>
    <name evidence="3" type="ORF">GH723_07205</name>
</gene>
<dbReference type="Gene3D" id="3.90.950.20">
    <property type="entry name" value="CinA-like"/>
    <property type="match status" value="1"/>
</dbReference>
<feature type="domain" description="MoaB/Mog" evidence="2">
    <location>
        <begin position="4"/>
        <end position="177"/>
    </location>
</feature>
<comment type="similarity">
    <text evidence="1">Belongs to the CinA family.</text>
</comment>
<dbReference type="InterPro" id="IPR036653">
    <property type="entry name" value="CinA-like_C"/>
</dbReference>
<proteinExistence type="inferred from homology"/>